<name>A0A5N6KIP6_MONLA</name>
<evidence type="ECO:0000313" key="3">
    <source>
        <dbReference type="Proteomes" id="UP000326757"/>
    </source>
</evidence>
<feature type="compositionally biased region" description="Low complexity" evidence="1">
    <location>
        <begin position="37"/>
        <end position="62"/>
    </location>
</feature>
<reference evidence="2 3" key="1">
    <citation type="submission" date="2019-06" db="EMBL/GenBank/DDBJ databases">
        <title>Genome Sequence of the Brown Rot Fungal Pathogen Monilinia laxa.</title>
        <authorList>
            <person name="De Miccolis Angelini R.M."/>
            <person name="Landi L."/>
            <person name="Abate D."/>
            <person name="Pollastro S."/>
            <person name="Romanazzi G."/>
            <person name="Faretra F."/>
        </authorList>
    </citation>
    <scope>NUCLEOTIDE SEQUENCE [LARGE SCALE GENOMIC DNA]</scope>
    <source>
        <strain evidence="2 3">Mlax316</strain>
    </source>
</reference>
<keyword evidence="3" id="KW-1185">Reference proteome</keyword>
<evidence type="ECO:0000313" key="2">
    <source>
        <dbReference type="EMBL" id="KAB8303646.1"/>
    </source>
</evidence>
<dbReference type="AlphaFoldDB" id="A0A5N6KIP6"/>
<protein>
    <submittedName>
        <fullName evidence="2">Uncharacterized protein</fullName>
    </submittedName>
</protein>
<organism evidence="2 3">
    <name type="scientific">Monilinia laxa</name>
    <name type="common">Brown rot fungus</name>
    <name type="synonym">Sclerotinia laxa</name>
    <dbReference type="NCBI Taxonomy" id="61186"/>
    <lineage>
        <taxon>Eukaryota</taxon>
        <taxon>Fungi</taxon>
        <taxon>Dikarya</taxon>
        <taxon>Ascomycota</taxon>
        <taxon>Pezizomycotina</taxon>
        <taxon>Leotiomycetes</taxon>
        <taxon>Helotiales</taxon>
        <taxon>Sclerotiniaceae</taxon>
        <taxon>Monilinia</taxon>
    </lineage>
</organism>
<evidence type="ECO:0000256" key="1">
    <source>
        <dbReference type="SAM" id="MobiDB-lite"/>
    </source>
</evidence>
<accession>A0A5N6KIP6</accession>
<feature type="region of interest" description="Disordered" evidence="1">
    <location>
        <begin position="30"/>
        <end position="69"/>
    </location>
</feature>
<gene>
    <name evidence="2" type="ORF">EYC80_005040</name>
</gene>
<dbReference type="Proteomes" id="UP000326757">
    <property type="component" value="Unassembled WGS sequence"/>
</dbReference>
<sequence length="124" mass="14116">MQSTQYRQYVKPTNDAFALSYVPTRIFHRQHQKKVFPSNQRSNQRSNQPNNYSPSPLQRPISIPIPIPRPQIPSTHYPSVLHCTVISGTTSSSTPKLLYEHQRSTTFPFQTSKAQITPATPPIT</sequence>
<comment type="caution">
    <text evidence="2">The sequence shown here is derived from an EMBL/GenBank/DDBJ whole genome shotgun (WGS) entry which is preliminary data.</text>
</comment>
<proteinExistence type="predicted"/>
<dbReference type="EMBL" id="VIGI01000002">
    <property type="protein sequence ID" value="KAB8303646.1"/>
    <property type="molecule type" value="Genomic_DNA"/>
</dbReference>